<dbReference type="AlphaFoldDB" id="A0A5P1E8T2"/>
<feature type="compositionally biased region" description="Basic residues" evidence="1">
    <location>
        <begin position="188"/>
        <end position="210"/>
    </location>
</feature>
<dbReference type="Gramene" id="ONK62316">
    <property type="protein sequence ID" value="ONK62316"/>
    <property type="gene ID" value="A4U43_C07F2640"/>
</dbReference>
<evidence type="ECO:0000313" key="2">
    <source>
        <dbReference type="EMBL" id="ONK62316.1"/>
    </source>
</evidence>
<feature type="region of interest" description="Disordered" evidence="1">
    <location>
        <begin position="177"/>
        <end position="236"/>
    </location>
</feature>
<organism evidence="2 3">
    <name type="scientific">Asparagus officinalis</name>
    <name type="common">Garden asparagus</name>
    <dbReference type="NCBI Taxonomy" id="4686"/>
    <lineage>
        <taxon>Eukaryota</taxon>
        <taxon>Viridiplantae</taxon>
        <taxon>Streptophyta</taxon>
        <taxon>Embryophyta</taxon>
        <taxon>Tracheophyta</taxon>
        <taxon>Spermatophyta</taxon>
        <taxon>Magnoliopsida</taxon>
        <taxon>Liliopsida</taxon>
        <taxon>Asparagales</taxon>
        <taxon>Asparagaceae</taxon>
        <taxon>Asparagoideae</taxon>
        <taxon>Asparagus</taxon>
    </lineage>
</organism>
<reference evidence="3" key="1">
    <citation type="journal article" date="2017" name="Nat. Commun.">
        <title>The asparagus genome sheds light on the origin and evolution of a young Y chromosome.</title>
        <authorList>
            <person name="Harkess A."/>
            <person name="Zhou J."/>
            <person name="Xu C."/>
            <person name="Bowers J.E."/>
            <person name="Van der Hulst R."/>
            <person name="Ayyampalayam S."/>
            <person name="Mercati F."/>
            <person name="Riccardi P."/>
            <person name="McKain M.R."/>
            <person name="Kakrana A."/>
            <person name="Tang H."/>
            <person name="Ray J."/>
            <person name="Groenendijk J."/>
            <person name="Arikit S."/>
            <person name="Mathioni S.M."/>
            <person name="Nakano M."/>
            <person name="Shan H."/>
            <person name="Telgmann-Rauber A."/>
            <person name="Kanno A."/>
            <person name="Yue Z."/>
            <person name="Chen H."/>
            <person name="Li W."/>
            <person name="Chen Y."/>
            <person name="Xu X."/>
            <person name="Zhang Y."/>
            <person name="Luo S."/>
            <person name="Chen H."/>
            <person name="Gao J."/>
            <person name="Mao Z."/>
            <person name="Pires J.C."/>
            <person name="Luo M."/>
            <person name="Kudrna D."/>
            <person name="Wing R.A."/>
            <person name="Meyers B.C."/>
            <person name="Yi K."/>
            <person name="Kong H."/>
            <person name="Lavrijsen P."/>
            <person name="Sunseri F."/>
            <person name="Falavigna A."/>
            <person name="Ye Y."/>
            <person name="Leebens-Mack J.H."/>
            <person name="Chen G."/>
        </authorList>
    </citation>
    <scope>NUCLEOTIDE SEQUENCE [LARGE SCALE GENOMIC DNA]</scope>
    <source>
        <strain evidence="3">cv. DH0086</strain>
    </source>
</reference>
<dbReference type="OrthoDB" id="2016966at2759"/>
<sequence>MKPNTEYKQLPTCNMKDAVDGISENHGISSPDRKHCVLVPAEVDSGESVKLQLCSAQTGVPDESSDWNDTLISNEINVCQEFSQSLSLDAKVKHLGKSKTFPLTREMDASFSSMKGKADTLSSMEGQDHAATGTSTYSRSISLPSSSTLVSAMKGGRASNGTMVKSELRVKWAPEVYDPPSTSMSHTVNRHQQRPKAKKKDKKHKHKGKSSRVNVGQKKHGNRKIFSNGPDPQNARLQTSGDILVLDDFDKSNMVDIFGYNISDQEAKCGSSFLREAIPKVHLSIGEAS</sequence>
<evidence type="ECO:0000256" key="1">
    <source>
        <dbReference type="SAM" id="MobiDB-lite"/>
    </source>
</evidence>
<keyword evidence="3" id="KW-1185">Reference proteome</keyword>
<proteinExistence type="predicted"/>
<feature type="region of interest" description="Disordered" evidence="1">
    <location>
        <begin position="116"/>
        <end position="142"/>
    </location>
</feature>
<evidence type="ECO:0000313" key="3">
    <source>
        <dbReference type="Proteomes" id="UP000243459"/>
    </source>
</evidence>
<accession>A0A5P1E8T2</accession>
<dbReference type="EMBL" id="CM007387">
    <property type="protein sequence ID" value="ONK62316.1"/>
    <property type="molecule type" value="Genomic_DNA"/>
</dbReference>
<dbReference type="OMA" id="DGISENH"/>
<dbReference type="Proteomes" id="UP000243459">
    <property type="component" value="Chromosome 7"/>
</dbReference>
<name>A0A5P1E8T2_ASPOF</name>
<dbReference type="PANTHER" id="PTHR34952:SF2">
    <property type="entry name" value="OS05G0113500 PROTEIN"/>
    <property type="match status" value="1"/>
</dbReference>
<protein>
    <submittedName>
        <fullName evidence="2">Uncharacterized protein</fullName>
    </submittedName>
</protein>
<gene>
    <name evidence="2" type="ORF">A4U43_C07F2640</name>
</gene>
<dbReference type="PANTHER" id="PTHR34952">
    <property type="entry name" value="OS05G0113500 PROTEIN"/>
    <property type="match status" value="1"/>
</dbReference>